<comment type="caution">
    <text evidence="1">The sequence shown here is derived from an EMBL/GenBank/DDBJ whole genome shotgun (WGS) entry which is preliminary data.</text>
</comment>
<evidence type="ECO:0000313" key="1">
    <source>
        <dbReference type="EMBL" id="GIZ00841.1"/>
    </source>
</evidence>
<protein>
    <recommendedName>
        <fullName evidence="3">Ycf15</fullName>
    </recommendedName>
</protein>
<name>A0AAV4Y093_CAEEX</name>
<dbReference type="AlphaFoldDB" id="A0AAV4Y093"/>
<evidence type="ECO:0008006" key="3">
    <source>
        <dbReference type="Google" id="ProtNLM"/>
    </source>
</evidence>
<sequence length="68" mass="7987">MEKVEAPLMTSQRKTGGRLRIKGNDWDLLHTTRSSGNHVTTPSIMTSHRLGFWFRQLVNREDRMRNHP</sequence>
<evidence type="ECO:0000313" key="2">
    <source>
        <dbReference type="Proteomes" id="UP001054945"/>
    </source>
</evidence>
<dbReference type="EMBL" id="BPLR01018589">
    <property type="protein sequence ID" value="GIZ00841.1"/>
    <property type="molecule type" value="Genomic_DNA"/>
</dbReference>
<proteinExistence type="predicted"/>
<reference evidence="1 2" key="1">
    <citation type="submission" date="2021-06" db="EMBL/GenBank/DDBJ databases">
        <title>Caerostris extrusa draft genome.</title>
        <authorList>
            <person name="Kono N."/>
            <person name="Arakawa K."/>
        </authorList>
    </citation>
    <scope>NUCLEOTIDE SEQUENCE [LARGE SCALE GENOMIC DNA]</scope>
</reference>
<accession>A0AAV4Y093</accession>
<gene>
    <name evidence="1" type="ORF">CEXT_350331</name>
</gene>
<dbReference type="Proteomes" id="UP001054945">
    <property type="component" value="Unassembled WGS sequence"/>
</dbReference>
<organism evidence="1 2">
    <name type="scientific">Caerostris extrusa</name>
    <name type="common">Bark spider</name>
    <name type="synonym">Caerostris bankana</name>
    <dbReference type="NCBI Taxonomy" id="172846"/>
    <lineage>
        <taxon>Eukaryota</taxon>
        <taxon>Metazoa</taxon>
        <taxon>Ecdysozoa</taxon>
        <taxon>Arthropoda</taxon>
        <taxon>Chelicerata</taxon>
        <taxon>Arachnida</taxon>
        <taxon>Araneae</taxon>
        <taxon>Araneomorphae</taxon>
        <taxon>Entelegynae</taxon>
        <taxon>Araneoidea</taxon>
        <taxon>Araneidae</taxon>
        <taxon>Caerostris</taxon>
    </lineage>
</organism>
<keyword evidence="2" id="KW-1185">Reference proteome</keyword>